<name>A0A1F4T8B2_UNCSA</name>
<evidence type="ECO:0000313" key="3">
    <source>
        <dbReference type="EMBL" id="OGC28749.1"/>
    </source>
</evidence>
<dbReference type="InterPro" id="IPR005653">
    <property type="entry name" value="OstA-like_N"/>
</dbReference>
<dbReference type="GO" id="GO:0030288">
    <property type="term" value="C:outer membrane-bounded periplasmic space"/>
    <property type="evidence" value="ECO:0007669"/>
    <property type="project" value="TreeGrafter"/>
</dbReference>
<evidence type="ECO:0000256" key="1">
    <source>
        <dbReference type="SAM" id="Phobius"/>
    </source>
</evidence>
<keyword evidence="1" id="KW-1133">Transmembrane helix</keyword>
<keyword evidence="1" id="KW-0472">Membrane</keyword>
<reference evidence="3 4" key="1">
    <citation type="journal article" date="2016" name="Nat. Commun.">
        <title>Thousands of microbial genomes shed light on interconnected biogeochemical processes in an aquifer system.</title>
        <authorList>
            <person name="Anantharaman K."/>
            <person name="Brown C.T."/>
            <person name="Hug L.A."/>
            <person name="Sharon I."/>
            <person name="Castelle C.J."/>
            <person name="Probst A.J."/>
            <person name="Thomas B.C."/>
            <person name="Singh A."/>
            <person name="Wilkins M.J."/>
            <person name="Karaoz U."/>
            <person name="Brodie E.L."/>
            <person name="Williams K.H."/>
            <person name="Hubbard S.S."/>
            <person name="Banfield J.F."/>
        </authorList>
    </citation>
    <scope>NUCLEOTIDE SEQUENCE [LARGE SCALE GENOMIC DNA]</scope>
</reference>
<dbReference type="GO" id="GO:0005886">
    <property type="term" value="C:plasma membrane"/>
    <property type="evidence" value="ECO:0007669"/>
    <property type="project" value="TreeGrafter"/>
</dbReference>
<dbReference type="GO" id="GO:0017089">
    <property type="term" value="F:glycolipid transfer activity"/>
    <property type="evidence" value="ECO:0007669"/>
    <property type="project" value="TreeGrafter"/>
</dbReference>
<dbReference type="Pfam" id="PF03968">
    <property type="entry name" value="LptD_N"/>
    <property type="match status" value="1"/>
</dbReference>
<dbReference type="PANTHER" id="PTHR37481">
    <property type="entry name" value="LIPOPOLYSACCHARIDE EXPORT SYSTEM PROTEIN LPTC"/>
    <property type="match status" value="1"/>
</dbReference>
<feature type="domain" description="Organic solvent tolerance-like N-terminal" evidence="2">
    <location>
        <begin position="221"/>
        <end position="320"/>
    </location>
</feature>
<protein>
    <recommendedName>
        <fullName evidence="2">Organic solvent tolerance-like N-terminal domain-containing protein</fullName>
    </recommendedName>
</protein>
<feature type="transmembrane region" description="Helical" evidence="1">
    <location>
        <begin position="6"/>
        <end position="25"/>
    </location>
</feature>
<proteinExistence type="predicted"/>
<organism evidence="3 4">
    <name type="scientific">candidate division WOR-1 bacterium RIFOXYC12_FULL_54_18</name>
    <dbReference type="NCBI Taxonomy" id="1802584"/>
    <lineage>
        <taxon>Bacteria</taxon>
        <taxon>Bacillati</taxon>
        <taxon>Saganbacteria</taxon>
    </lineage>
</organism>
<comment type="caution">
    <text evidence="3">The sequence shown here is derived from an EMBL/GenBank/DDBJ whole genome shotgun (WGS) entry which is preliminary data.</text>
</comment>
<dbReference type="PANTHER" id="PTHR37481:SF1">
    <property type="entry name" value="LIPOPOLYSACCHARIDE EXPORT SYSTEM PROTEIN LPTC"/>
    <property type="match status" value="1"/>
</dbReference>
<dbReference type="GO" id="GO:0015920">
    <property type="term" value="P:lipopolysaccharide transport"/>
    <property type="evidence" value="ECO:0007669"/>
    <property type="project" value="TreeGrafter"/>
</dbReference>
<gene>
    <name evidence="3" type="ORF">A3K49_07370</name>
</gene>
<dbReference type="Proteomes" id="UP000178602">
    <property type="component" value="Unassembled WGS sequence"/>
</dbReference>
<evidence type="ECO:0000313" key="4">
    <source>
        <dbReference type="Proteomes" id="UP000178602"/>
    </source>
</evidence>
<sequence length="334" mass="37472">MKFKTLLPVIAALFFLWIFYWALFVPKEDVSGRIYNSLKEQEKKADLIFKKVTVEEVVNGVKYWQLEADTGMLNKNAGLAALQNVEGTFFNNGKPALKFSSPAALWEKDKKEIFLDNPVGYDTASEGKIDQLVSSIRAGKFSFFSFPKEYKKGLGYWFKAKNLRWRLSDQKLFCQGGIMLNKGDAAAYAETLSGDVEFKKMELSGSPRIVIGPAGSIPVTLEAESFEITGRQDIFTASGNPRIKWQDATVTAKTAQYYQQKKKLKLSGEVVINFRDIKAWGDKADYFTEDQKIVLFGNARAEQGGSKLTSDQVMVSLKDQKISLVGKSKLVINK</sequence>
<accession>A0A1F4T8B2</accession>
<dbReference type="AlphaFoldDB" id="A0A1F4T8B2"/>
<dbReference type="Gene3D" id="2.60.450.10">
    <property type="entry name" value="Lipopolysaccharide (LPS) transport protein A like domain"/>
    <property type="match status" value="1"/>
</dbReference>
<evidence type="ECO:0000259" key="2">
    <source>
        <dbReference type="Pfam" id="PF03968"/>
    </source>
</evidence>
<dbReference type="InterPro" id="IPR052363">
    <property type="entry name" value="LPS_export_LptC"/>
</dbReference>
<dbReference type="EMBL" id="MEUG01000001">
    <property type="protein sequence ID" value="OGC28749.1"/>
    <property type="molecule type" value="Genomic_DNA"/>
</dbReference>
<keyword evidence="1" id="KW-0812">Transmembrane</keyword>